<keyword evidence="2" id="KW-1185">Reference proteome</keyword>
<dbReference type="AlphaFoldDB" id="A0A9P4MI02"/>
<accession>A0A9P4MI02</accession>
<dbReference type="Proteomes" id="UP000799439">
    <property type="component" value="Unassembled WGS sequence"/>
</dbReference>
<reference evidence="1" key="1">
    <citation type="journal article" date="2020" name="Stud. Mycol.">
        <title>101 Dothideomycetes genomes: a test case for predicting lifestyles and emergence of pathogens.</title>
        <authorList>
            <person name="Haridas S."/>
            <person name="Albert R."/>
            <person name="Binder M."/>
            <person name="Bloem J."/>
            <person name="Labutti K."/>
            <person name="Salamov A."/>
            <person name="Andreopoulos B."/>
            <person name="Baker S."/>
            <person name="Barry K."/>
            <person name="Bills G."/>
            <person name="Bluhm B."/>
            <person name="Cannon C."/>
            <person name="Castanera R."/>
            <person name="Culley D."/>
            <person name="Daum C."/>
            <person name="Ezra D."/>
            <person name="Gonzalez J."/>
            <person name="Henrissat B."/>
            <person name="Kuo A."/>
            <person name="Liang C."/>
            <person name="Lipzen A."/>
            <person name="Lutzoni F."/>
            <person name="Magnuson J."/>
            <person name="Mondo S."/>
            <person name="Nolan M."/>
            <person name="Ohm R."/>
            <person name="Pangilinan J."/>
            <person name="Park H.-J."/>
            <person name="Ramirez L."/>
            <person name="Alfaro M."/>
            <person name="Sun H."/>
            <person name="Tritt A."/>
            <person name="Yoshinaga Y."/>
            <person name="Zwiers L.-H."/>
            <person name="Turgeon B."/>
            <person name="Goodwin S."/>
            <person name="Spatafora J."/>
            <person name="Crous P."/>
            <person name="Grigoriev I."/>
        </authorList>
    </citation>
    <scope>NUCLEOTIDE SEQUENCE</scope>
    <source>
        <strain evidence="1">CBS 260.36</strain>
    </source>
</reference>
<evidence type="ECO:0000313" key="1">
    <source>
        <dbReference type="EMBL" id="KAF2155415.1"/>
    </source>
</evidence>
<comment type="caution">
    <text evidence="1">The sequence shown here is derived from an EMBL/GenBank/DDBJ whole genome shotgun (WGS) entry which is preliminary data.</text>
</comment>
<evidence type="ECO:0000313" key="2">
    <source>
        <dbReference type="Proteomes" id="UP000799439"/>
    </source>
</evidence>
<protein>
    <submittedName>
        <fullName evidence="1">Uncharacterized protein</fullName>
    </submittedName>
</protein>
<name>A0A9P4MI02_9PEZI</name>
<dbReference type="EMBL" id="ML996083">
    <property type="protein sequence ID" value="KAF2155415.1"/>
    <property type="molecule type" value="Genomic_DNA"/>
</dbReference>
<gene>
    <name evidence="1" type="ORF">K461DRAFT_113131</name>
</gene>
<organism evidence="1 2">
    <name type="scientific">Myriangium duriaei CBS 260.36</name>
    <dbReference type="NCBI Taxonomy" id="1168546"/>
    <lineage>
        <taxon>Eukaryota</taxon>
        <taxon>Fungi</taxon>
        <taxon>Dikarya</taxon>
        <taxon>Ascomycota</taxon>
        <taxon>Pezizomycotina</taxon>
        <taxon>Dothideomycetes</taxon>
        <taxon>Dothideomycetidae</taxon>
        <taxon>Myriangiales</taxon>
        <taxon>Myriangiaceae</taxon>
        <taxon>Myriangium</taxon>
    </lineage>
</organism>
<proteinExistence type="predicted"/>
<sequence>MLCRICPLHPLQPRHSMTGRTNATYLYTTVARNEIAFTLGSRDASGLDRIHANCLGSSLTDAHLRPQQTRCCAPELTVRPADRHKSRRLGTTLDQEPHGSTQRIAGDVWMHWVVQQRAYTGQRQIKRACEVSSDDRAGLELQLEPAEMMIGRCARQRLIRG</sequence>